<accession>A0A162JFG6</accession>
<dbReference type="InterPro" id="IPR021450">
    <property type="entry name" value="DUF3100"/>
</dbReference>
<keyword evidence="1" id="KW-1133">Transmembrane helix</keyword>
<keyword evidence="1" id="KW-0472">Membrane</keyword>
<reference evidence="2 3" key="1">
    <citation type="submission" date="2016-03" db="EMBL/GenBank/DDBJ databases">
        <title>Comparative genomics of human isolates of Fusobacterium necrophorum.</title>
        <authorList>
            <person name="Jensen A."/>
            <person name="Bank S."/>
            <person name="Andersen P.S."/>
            <person name="Kristensen L.H."/>
            <person name="Prag J."/>
        </authorList>
    </citation>
    <scope>NUCLEOTIDE SEQUENCE [LARGE SCALE GENOMIC DNA]</scope>
    <source>
        <strain evidence="2 3">LS_1264</strain>
    </source>
</reference>
<sequence length="85" mass="9427">MKEGIRNIKLHILALFLVILAEWIGIFKFQLGRGIIALFPMLYALIFGIVAKFVKAANEKDMKDAGSLVGVTLMLLMAKYGTTII</sequence>
<dbReference type="Pfam" id="PF11299">
    <property type="entry name" value="DUF3100"/>
    <property type="match status" value="1"/>
</dbReference>
<name>A0A162JFG6_9FUSO</name>
<dbReference type="Proteomes" id="UP000075816">
    <property type="component" value="Unassembled WGS sequence"/>
</dbReference>
<comment type="caution">
    <text evidence="2">The sequence shown here is derived from an EMBL/GenBank/DDBJ whole genome shotgun (WGS) entry which is preliminary data.</text>
</comment>
<dbReference type="EMBL" id="LVEA01000001">
    <property type="protein sequence ID" value="KYL05673.1"/>
    <property type="molecule type" value="Genomic_DNA"/>
</dbReference>
<evidence type="ECO:0000313" key="2">
    <source>
        <dbReference type="EMBL" id="KYL05673.1"/>
    </source>
</evidence>
<protein>
    <submittedName>
        <fullName evidence="2">Uncharacterized protein</fullName>
    </submittedName>
</protein>
<dbReference type="RefSeq" id="WP_005958326.1">
    <property type="nucleotide sequence ID" value="NZ_CAXOUM010000027.1"/>
</dbReference>
<dbReference type="KEGG" id="fnf:BSQ88_05890"/>
<dbReference type="AlphaFoldDB" id="A0A162JFG6"/>
<proteinExistence type="predicted"/>
<feature type="transmembrane region" description="Helical" evidence="1">
    <location>
        <begin position="35"/>
        <end position="54"/>
    </location>
</feature>
<dbReference type="eggNOG" id="ENOG502Z7NA">
    <property type="taxonomic scope" value="Bacteria"/>
</dbReference>
<feature type="transmembrane region" description="Helical" evidence="1">
    <location>
        <begin position="12"/>
        <end position="29"/>
    </location>
</feature>
<evidence type="ECO:0000313" key="3">
    <source>
        <dbReference type="Proteomes" id="UP000075816"/>
    </source>
</evidence>
<evidence type="ECO:0000256" key="1">
    <source>
        <dbReference type="SAM" id="Phobius"/>
    </source>
</evidence>
<gene>
    <name evidence="2" type="ORF">A2J07_02775</name>
</gene>
<keyword evidence="1" id="KW-0812">Transmembrane</keyword>
<organism evidence="2 3">
    <name type="scientific">Fusobacterium necrophorum subsp. funduliforme</name>
    <dbReference type="NCBI Taxonomy" id="143387"/>
    <lineage>
        <taxon>Bacteria</taxon>
        <taxon>Fusobacteriati</taxon>
        <taxon>Fusobacteriota</taxon>
        <taxon>Fusobacteriia</taxon>
        <taxon>Fusobacteriales</taxon>
        <taxon>Fusobacteriaceae</taxon>
        <taxon>Fusobacterium</taxon>
    </lineage>
</organism>